<name>A0A0D1ZHL1_EXOME</name>
<keyword evidence="2" id="KW-0274">FAD</keyword>
<accession>A0A0D1ZHL1</accession>
<dbReference type="SUPFAM" id="SSF54373">
    <property type="entry name" value="FAD-linked reductases, C-terminal domain"/>
    <property type="match status" value="1"/>
</dbReference>
<evidence type="ECO:0000256" key="1">
    <source>
        <dbReference type="ARBA" id="ARBA00010790"/>
    </source>
</evidence>
<dbReference type="OrthoDB" id="269227at2759"/>
<dbReference type="Pfam" id="PF05199">
    <property type="entry name" value="GMC_oxred_C"/>
    <property type="match status" value="1"/>
</dbReference>
<dbReference type="VEuPathDB" id="FungiDB:PV10_05252"/>
<feature type="binding site" evidence="2">
    <location>
        <position position="235"/>
    </location>
    <ligand>
        <name>FAD</name>
        <dbReference type="ChEBI" id="CHEBI:57692"/>
    </ligand>
</feature>
<evidence type="ECO:0000313" key="5">
    <source>
        <dbReference type="Proteomes" id="UP000054302"/>
    </source>
</evidence>
<gene>
    <name evidence="4" type="ORF">PV10_05252</name>
</gene>
<feature type="binding site" evidence="2">
    <location>
        <begin position="537"/>
        <end position="538"/>
    </location>
    <ligand>
        <name>FAD</name>
        <dbReference type="ChEBI" id="CHEBI:57692"/>
    </ligand>
</feature>
<dbReference type="PANTHER" id="PTHR11552:SF78">
    <property type="entry name" value="GLUCOSE-METHANOL-CHOLINE OXIDOREDUCTASE N-TERMINAL DOMAIN-CONTAINING PROTEIN"/>
    <property type="match status" value="1"/>
</dbReference>
<comment type="similarity">
    <text evidence="1">Belongs to the GMC oxidoreductase family.</text>
</comment>
<dbReference type="PIRSF" id="PIRSF000137">
    <property type="entry name" value="Alcohol_oxidase"/>
    <property type="match status" value="1"/>
</dbReference>
<dbReference type="InterPro" id="IPR012132">
    <property type="entry name" value="GMC_OxRdtase"/>
</dbReference>
<feature type="domain" description="Glucose-methanol-choline oxidoreductase N-terminal" evidence="3">
    <location>
        <begin position="285"/>
        <end position="299"/>
    </location>
</feature>
<comment type="cofactor">
    <cofactor evidence="2">
        <name>FAD</name>
        <dbReference type="ChEBI" id="CHEBI:57692"/>
    </cofactor>
</comment>
<dbReference type="RefSeq" id="XP_016225671.1">
    <property type="nucleotide sequence ID" value="XM_016369883.1"/>
</dbReference>
<dbReference type="HOGENOM" id="CLU_002865_5_1_1"/>
<dbReference type="GO" id="GO:0050660">
    <property type="term" value="F:flavin adenine dinucleotide binding"/>
    <property type="evidence" value="ECO:0007669"/>
    <property type="project" value="InterPro"/>
</dbReference>
<keyword evidence="5" id="KW-1185">Reference proteome</keyword>
<dbReference type="Gene3D" id="3.50.50.60">
    <property type="entry name" value="FAD/NAD(P)-binding domain"/>
    <property type="match status" value="1"/>
</dbReference>
<keyword evidence="2" id="KW-0285">Flavoprotein</keyword>
<proteinExistence type="inferred from homology"/>
<evidence type="ECO:0000256" key="2">
    <source>
        <dbReference type="PIRSR" id="PIRSR000137-2"/>
    </source>
</evidence>
<dbReference type="InterPro" id="IPR007867">
    <property type="entry name" value="GMC_OxRtase_C"/>
</dbReference>
<sequence>MAHYSHEKHGDMDIIFAGGGTAACVAAGRLAAADPTLKILLIEQGPNNFEEPAVVHPALYLSHLSPDSKTALFYKSRPSSHLDGREAVVPAGGTLGGGSSINFMMYTRCQSIDMDAWKTPGWTAREMRPVFNKLETFHQDEQGIDKNKHGYEGPIHISSGGFRSKSSDVFINTVKQMGFDEIVDLQDLDQVGGFSRWQRYVSPDGKRQDTAHCYIHPLLQDGKHPNLHILVNSQVIRIVFDGEQSPPRVTGVEYQTKLVSQPATELSQPKVQTISAKKLVVVSAGALGSPQILERSGVGCFELLHKLGVDVVSDLPGVGENYQDHHLCLYPYHSSLPPEETLDDIFSSRMEVATAAEKKDHRLGWNAIDICSKLRMTDEDAKALGTDFEADWQRDFAPHPTRPVMLCGMVNAFMGDAALVSPGQYFTLGAYTAYPYSRGSIHINSATDVDSGYDFDAGFLSHPSDIKKQVWAYKLIREIARRLPFFEGELEMGHPKLPGHTASEGFLPSRDRDRIQYSQQDDETIENWIRQTVNTTWHSLGTCAMKKAEEGGVVDGDLNVHGTTGLKVADLSICPANVGGNTNNLAIAVGEKAASIIARELGFKLELSAML</sequence>
<reference evidence="4 5" key="1">
    <citation type="submission" date="2015-01" db="EMBL/GenBank/DDBJ databases">
        <title>The Genome Sequence of Exophiala mesophila CBS40295.</title>
        <authorList>
            <consortium name="The Broad Institute Genomics Platform"/>
            <person name="Cuomo C."/>
            <person name="de Hoog S."/>
            <person name="Gorbushina A."/>
            <person name="Stielow B."/>
            <person name="Teixiera M."/>
            <person name="Abouelleil A."/>
            <person name="Chapman S.B."/>
            <person name="Priest M."/>
            <person name="Young S.K."/>
            <person name="Wortman J."/>
            <person name="Nusbaum C."/>
            <person name="Birren B."/>
        </authorList>
    </citation>
    <scope>NUCLEOTIDE SEQUENCE [LARGE SCALE GENOMIC DNA]</scope>
    <source>
        <strain evidence="4 5">CBS 40295</strain>
    </source>
</reference>
<dbReference type="InterPro" id="IPR036188">
    <property type="entry name" value="FAD/NAD-bd_sf"/>
</dbReference>
<dbReference type="Pfam" id="PF00732">
    <property type="entry name" value="GMC_oxred_N"/>
    <property type="match status" value="1"/>
</dbReference>
<evidence type="ECO:0000313" key="4">
    <source>
        <dbReference type="EMBL" id="KIV94097.1"/>
    </source>
</evidence>
<dbReference type="EMBL" id="KN847522">
    <property type="protein sequence ID" value="KIV94097.1"/>
    <property type="molecule type" value="Genomic_DNA"/>
</dbReference>
<dbReference type="GO" id="GO:0016614">
    <property type="term" value="F:oxidoreductase activity, acting on CH-OH group of donors"/>
    <property type="evidence" value="ECO:0007669"/>
    <property type="project" value="InterPro"/>
</dbReference>
<dbReference type="PROSITE" id="PS00624">
    <property type="entry name" value="GMC_OXRED_2"/>
    <property type="match status" value="1"/>
</dbReference>
<dbReference type="STRING" id="212818.A0A0D1ZHL1"/>
<organism evidence="4 5">
    <name type="scientific">Exophiala mesophila</name>
    <name type="common">Black yeast-like fungus</name>
    <dbReference type="NCBI Taxonomy" id="212818"/>
    <lineage>
        <taxon>Eukaryota</taxon>
        <taxon>Fungi</taxon>
        <taxon>Dikarya</taxon>
        <taxon>Ascomycota</taxon>
        <taxon>Pezizomycotina</taxon>
        <taxon>Eurotiomycetes</taxon>
        <taxon>Chaetothyriomycetidae</taxon>
        <taxon>Chaetothyriales</taxon>
        <taxon>Herpotrichiellaceae</taxon>
        <taxon>Exophiala</taxon>
    </lineage>
</organism>
<dbReference type="Proteomes" id="UP000054302">
    <property type="component" value="Unassembled WGS sequence"/>
</dbReference>
<dbReference type="PANTHER" id="PTHR11552">
    <property type="entry name" value="GLUCOSE-METHANOL-CHOLINE GMC OXIDOREDUCTASE"/>
    <property type="match status" value="1"/>
</dbReference>
<dbReference type="OMA" id="IMRRTKM"/>
<protein>
    <recommendedName>
        <fullName evidence="3">Glucose-methanol-choline oxidoreductase N-terminal domain-containing protein</fullName>
    </recommendedName>
</protein>
<dbReference type="SUPFAM" id="SSF51905">
    <property type="entry name" value="FAD/NAD(P)-binding domain"/>
    <property type="match status" value="1"/>
</dbReference>
<dbReference type="InterPro" id="IPR000172">
    <property type="entry name" value="GMC_OxRdtase_N"/>
</dbReference>
<dbReference type="GeneID" id="27323097"/>
<dbReference type="AlphaFoldDB" id="A0A0D1ZHL1"/>
<dbReference type="Gene3D" id="3.30.560.10">
    <property type="entry name" value="Glucose Oxidase, domain 3"/>
    <property type="match status" value="1"/>
</dbReference>
<evidence type="ECO:0000259" key="3">
    <source>
        <dbReference type="PROSITE" id="PS00624"/>
    </source>
</evidence>